<evidence type="ECO:0000256" key="5">
    <source>
        <dbReference type="ARBA" id="ARBA00022703"/>
    </source>
</evidence>
<evidence type="ECO:0000259" key="15">
    <source>
        <dbReference type="PROSITE" id="PS50102"/>
    </source>
</evidence>
<dbReference type="InterPro" id="IPR003954">
    <property type="entry name" value="RRM_euk-type"/>
</dbReference>
<dbReference type="PANTHER" id="PTHR47330:SF1">
    <property type="entry name" value="POLY(U)-BINDING-SPLICING FACTOR PUF60"/>
    <property type="match status" value="1"/>
</dbReference>
<dbReference type="GO" id="GO:0000380">
    <property type="term" value="P:alternative mRNA splicing, via spliceosome"/>
    <property type="evidence" value="ECO:0007669"/>
    <property type="project" value="TreeGrafter"/>
</dbReference>
<keyword evidence="8" id="KW-0805">Transcription regulation</keyword>
<dbReference type="FunFam" id="3.30.70.330:FF:000133">
    <property type="entry name" value="poly(U)-binding-splicing factor PUF60 isoform X1"/>
    <property type="match status" value="1"/>
</dbReference>
<dbReference type="AlphaFoldDB" id="A0A8C7PXN2"/>
<evidence type="ECO:0000256" key="11">
    <source>
        <dbReference type="ARBA" id="ARBA00023187"/>
    </source>
</evidence>
<dbReference type="Ensembl" id="ENSOMYT00000032553.2">
    <property type="protein sequence ID" value="ENSOMYP00000029845.1"/>
    <property type="gene ID" value="ENSOMYG00000013710.2"/>
</dbReference>
<evidence type="ECO:0000256" key="12">
    <source>
        <dbReference type="ARBA" id="ARBA00023242"/>
    </source>
</evidence>
<reference evidence="16" key="3">
    <citation type="submission" date="2025-09" db="UniProtKB">
        <authorList>
            <consortium name="Ensembl"/>
        </authorList>
    </citation>
    <scope>IDENTIFICATION</scope>
</reference>
<dbReference type="GO" id="GO:0071013">
    <property type="term" value="C:catalytic step 2 spliceosome"/>
    <property type="evidence" value="ECO:0007669"/>
    <property type="project" value="TreeGrafter"/>
</dbReference>
<reference evidence="16" key="1">
    <citation type="submission" date="2020-07" db="EMBL/GenBank/DDBJ databases">
        <title>A long reads based de novo assembly of the rainbow trout Arlee double haploid line genome.</title>
        <authorList>
            <person name="Gao G."/>
            <person name="Palti Y."/>
        </authorList>
    </citation>
    <scope>NUCLEOTIDE SEQUENCE [LARGE SCALE GENOMIC DNA]</scope>
</reference>
<dbReference type="InterPro" id="IPR012677">
    <property type="entry name" value="Nucleotide-bd_a/b_plait_sf"/>
</dbReference>
<dbReference type="GO" id="GO:0006915">
    <property type="term" value="P:apoptotic process"/>
    <property type="evidence" value="ECO:0007669"/>
    <property type="project" value="UniProtKB-KW"/>
</dbReference>
<keyword evidence="6" id="KW-0677">Repeat</keyword>
<feature type="domain" description="RRM" evidence="15">
    <location>
        <begin position="468"/>
        <end position="555"/>
    </location>
</feature>
<evidence type="ECO:0000256" key="6">
    <source>
        <dbReference type="ARBA" id="ARBA00022737"/>
    </source>
</evidence>
<evidence type="ECO:0000256" key="1">
    <source>
        <dbReference type="ARBA" id="ARBA00004123"/>
    </source>
</evidence>
<evidence type="ECO:0000256" key="3">
    <source>
        <dbReference type="ARBA" id="ARBA00022491"/>
    </source>
</evidence>
<gene>
    <name evidence="16" type="primary">LOC110489901</name>
</gene>
<dbReference type="InterPro" id="IPR035979">
    <property type="entry name" value="RBD_domain_sf"/>
</dbReference>
<keyword evidence="9" id="KW-0238">DNA-binding</keyword>
<comment type="subcellular location">
    <subcellularLocation>
        <location evidence="1">Nucleus</location>
    </subcellularLocation>
</comment>
<dbReference type="FunFam" id="3.30.70.330:FF:000136">
    <property type="entry name" value="poly(U)-binding-splicing factor PUF60 isoform X1"/>
    <property type="match status" value="1"/>
</dbReference>
<organism evidence="16 17">
    <name type="scientific">Oncorhynchus mykiss</name>
    <name type="common">Rainbow trout</name>
    <name type="synonym">Salmo gairdneri</name>
    <dbReference type="NCBI Taxonomy" id="8022"/>
    <lineage>
        <taxon>Eukaryota</taxon>
        <taxon>Metazoa</taxon>
        <taxon>Chordata</taxon>
        <taxon>Craniata</taxon>
        <taxon>Vertebrata</taxon>
        <taxon>Euteleostomi</taxon>
        <taxon>Actinopterygii</taxon>
        <taxon>Neopterygii</taxon>
        <taxon>Teleostei</taxon>
        <taxon>Protacanthopterygii</taxon>
        <taxon>Salmoniformes</taxon>
        <taxon>Salmonidae</taxon>
        <taxon>Salmoninae</taxon>
        <taxon>Oncorhynchus</taxon>
    </lineage>
</organism>
<dbReference type="PROSITE" id="PS50102">
    <property type="entry name" value="RRM"/>
    <property type="match status" value="3"/>
</dbReference>
<evidence type="ECO:0000256" key="10">
    <source>
        <dbReference type="ARBA" id="ARBA00023163"/>
    </source>
</evidence>
<dbReference type="GeneTree" id="ENSGT00940000155594"/>
<dbReference type="Gene3D" id="3.30.70.330">
    <property type="match status" value="3"/>
</dbReference>
<evidence type="ECO:0000313" key="17">
    <source>
        <dbReference type="Proteomes" id="UP000694395"/>
    </source>
</evidence>
<evidence type="ECO:0000256" key="7">
    <source>
        <dbReference type="ARBA" id="ARBA00022884"/>
    </source>
</evidence>
<keyword evidence="3" id="KW-0678">Repressor</keyword>
<keyword evidence="4" id="KW-0507">mRNA processing</keyword>
<evidence type="ECO:0000313" key="16">
    <source>
        <dbReference type="Ensembl" id="ENSOMYP00000029845.1"/>
    </source>
</evidence>
<dbReference type="InterPro" id="IPR006532">
    <property type="entry name" value="PUF60-like"/>
</dbReference>
<dbReference type="FunFam" id="3.30.70.330:FF:000152">
    <property type="entry name" value="poly(U)-binding-splicing factor PUF60 isoform X1"/>
    <property type="match status" value="1"/>
</dbReference>
<dbReference type="GO" id="GO:0071011">
    <property type="term" value="C:precatalytic spliceosome"/>
    <property type="evidence" value="ECO:0007669"/>
    <property type="project" value="TreeGrafter"/>
</dbReference>
<sequence length="565" mass="61194">NRDAAYQIVPVSEDAQMCIHFFPAVVLQGGTALMMENGQGTGGKLGLPPLTPEQQEALQRAKKYAMEQSIKSVLVKQTIAHQQQQLTNLQMAAVTMGFGDPLSPLQSVAAQRQRALAIMCRVYVGSIYYELGEDTIRQAFAPFGPIKSIDMSWDSVTMKHKGFAFVEYEIPEAAQLALEQMNSVMLGGRNIKVGRPGNIGQAQPIIDQLAEEARAYNRIFVASVHPDLSDEDIKSVFEAFGRIKSCTLARDPTTGRHKSFGFIEYDKPQSSLDAVSSMNLFDLGGQYLRVGKAVTPPMPMLTPTQPGGLPPAAAVAAAAATAKITAQEAVTGASILGAMAGANQMGQMSQMGQMGQMGPMGSMGIPQAVMAAQAPGMITGVTPVRPNLPVLPQVGLVNPVLASPPVITNPAQINPSLQELQKKKQEEKEMLQDGTGQEMLSDQEHMSISGSSARHMVMQKLLRKSESTVMVLRNMVGPEDIDDDLEGEVTEECGKFGAVNRVIIYQEKQGEEEDAEIIVKIFVEFSMVSEMNKAIQALNDRWFGGRKVIAEVYDQERFNSSDLSA</sequence>
<keyword evidence="5" id="KW-0053">Apoptosis</keyword>
<dbReference type="SUPFAM" id="SSF54928">
    <property type="entry name" value="RNA-binding domain, RBD"/>
    <property type="match status" value="2"/>
</dbReference>
<dbReference type="CDD" id="cd12648">
    <property type="entry name" value="RRM3_UHM_PUF60"/>
    <property type="match status" value="1"/>
</dbReference>
<dbReference type="SMART" id="SM00361">
    <property type="entry name" value="RRM_1"/>
    <property type="match status" value="2"/>
</dbReference>
<keyword evidence="11" id="KW-0508">mRNA splicing</keyword>
<dbReference type="Pfam" id="PF00076">
    <property type="entry name" value="RRM_1"/>
    <property type="match status" value="2"/>
</dbReference>
<evidence type="ECO:0000256" key="4">
    <source>
        <dbReference type="ARBA" id="ARBA00022664"/>
    </source>
</evidence>
<dbReference type="Proteomes" id="UP000694395">
    <property type="component" value="Chromosome 15"/>
</dbReference>
<evidence type="ECO:0000256" key="9">
    <source>
        <dbReference type="ARBA" id="ARBA00023125"/>
    </source>
</evidence>
<evidence type="ECO:0000256" key="8">
    <source>
        <dbReference type="ARBA" id="ARBA00023015"/>
    </source>
</evidence>
<accession>A0A8C7PXN2</accession>
<keyword evidence="13" id="KW-0687">Ribonucleoprotein</keyword>
<dbReference type="GO" id="GO:0006376">
    <property type="term" value="P:mRNA splice site recognition"/>
    <property type="evidence" value="ECO:0007669"/>
    <property type="project" value="TreeGrafter"/>
</dbReference>
<dbReference type="InterPro" id="IPR000504">
    <property type="entry name" value="RRM_dom"/>
</dbReference>
<feature type="domain" description="RRM" evidence="15">
    <location>
        <begin position="120"/>
        <end position="198"/>
    </location>
</feature>
<keyword evidence="17" id="KW-1185">Reference proteome</keyword>
<feature type="domain" description="RRM" evidence="15">
    <location>
        <begin position="217"/>
        <end position="295"/>
    </location>
</feature>
<comment type="similarity">
    <text evidence="2">Belongs to the RRM half pint family.</text>
</comment>
<evidence type="ECO:0000256" key="2">
    <source>
        <dbReference type="ARBA" id="ARBA00005987"/>
    </source>
</evidence>
<protein>
    <recommendedName>
        <fullName evidence="15">RRM domain-containing protein</fullName>
    </recommendedName>
</protein>
<keyword evidence="12" id="KW-0539">Nucleus</keyword>
<dbReference type="CDD" id="cd12370">
    <property type="entry name" value="RRM1_PUF60"/>
    <property type="match status" value="1"/>
</dbReference>
<dbReference type="InterPro" id="IPR051974">
    <property type="entry name" value="PUF60_regulator"/>
</dbReference>
<keyword evidence="7 14" id="KW-0694">RNA-binding</keyword>
<dbReference type="SMART" id="SM00360">
    <property type="entry name" value="RRM"/>
    <property type="match status" value="3"/>
</dbReference>
<evidence type="ECO:0000256" key="13">
    <source>
        <dbReference type="ARBA" id="ARBA00023274"/>
    </source>
</evidence>
<dbReference type="InterPro" id="IPR034212">
    <property type="entry name" value="PUF60_RRM3"/>
</dbReference>
<dbReference type="GO" id="GO:0000381">
    <property type="term" value="P:regulation of alternative mRNA splicing, via spliceosome"/>
    <property type="evidence" value="ECO:0007669"/>
    <property type="project" value="InterPro"/>
</dbReference>
<name>A0A8C7PXN2_ONCMY</name>
<dbReference type="GO" id="GO:0003723">
    <property type="term" value="F:RNA binding"/>
    <property type="evidence" value="ECO:0007669"/>
    <property type="project" value="UniProtKB-UniRule"/>
</dbReference>
<dbReference type="PANTHER" id="PTHR47330">
    <property type="entry name" value="POLY(U)-BINDING-SPLICING FACTOR PUF60-B-RELATED"/>
    <property type="match status" value="1"/>
</dbReference>
<reference evidence="16" key="2">
    <citation type="submission" date="2025-08" db="UniProtKB">
        <authorList>
            <consortium name="Ensembl"/>
        </authorList>
    </citation>
    <scope>IDENTIFICATION</scope>
</reference>
<dbReference type="GO" id="GO:0003677">
    <property type="term" value="F:DNA binding"/>
    <property type="evidence" value="ECO:0007669"/>
    <property type="project" value="UniProtKB-KW"/>
</dbReference>
<dbReference type="NCBIfam" id="TIGR01645">
    <property type="entry name" value="half-pint"/>
    <property type="match status" value="1"/>
</dbReference>
<dbReference type="InterPro" id="IPR034209">
    <property type="entry name" value="PUF60_RRM1"/>
</dbReference>
<evidence type="ECO:0000256" key="14">
    <source>
        <dbReference type="PROSITE-ProRule" id="PRU00176"/>
    </source>
</evidence>
<dbReference type="InterPro" id="IPR034211">
    <property type="entry name" value="PUF60_RRM2"/>
</dbReference>
<keyword evidence="10" id="KW-0804">Transcription</keyword>
<dbReference type="CDD" id="cd12371">
    <property type="entry name" value="RRM2_PUF60"/>
    <property type="match status" value="1"/>
</dbReference>
<proteinExistence type="inferred from homology"/>